<dbReference type="GO" id="GO:0005930">
    <property type="term" value="C:axoneme"/>
    <property type="evidence" value="ECO:0007669"/>
    <property type="project" value="UniProtKB-SubCell"/>
</dbReference>
<dbReference type="PANTHER" id="PTHR22878">
    <property type="entry name" value="DYNEIN HEAVY CHAIN 6, AXONEMAL-LIKE-RELATED"/>
    <property type="match status" value="1"/>
</dbReference>
<evidence type="ECO:0000256" key="9">
    <source>
        <dbReference type="ARBA" id="ARBA00023069"/>
    </source>
</evidence>
<dbReference type="Gene3D" id="6.10.140.1060">
    <property type="match status" value="1"/>
</dbReference>
<reference evidence="16 17" key="1">
    <citation type="submission" date="2024-05" db="EMBL/GenBank/DDBJ databases">
        <authorList>
            <person name="Wallberg A."/>
        </authorList>
    </citation>
    <scope>NUCLEOTIDE SEQUENCE [LARGE SCALE GENOMIC DNA]</scope>
</reference>
<feature type="coiled-coil region" evidence="13">
    <location>
        <begin position="338"/>
        <end position="365"/>
    </location>
</feature>
<keyword evidence="12" id="KW-0966">Cell projection</keyword>
<evidence type="ECO:0000313" key="17">
    <source>
        <dbReference type="Proteomes" id="UP001497623"/>
    </source>
</evidence>
<dbReference type="PANTHER" id="PTHR22878:SF70">
    <property type="entry name" value="DYNEIN HEAVY CHAIN 2, AXONEMAL"/>
    <property type="match status" value="1"/>
</dbReference>
<keyword evidence="9" id="KW-0969">Cilium</keyword>
<dbReference type="GO" id="GO:0005874">
    <property type="term" value="C:microtubule"/>
    <property type="evidence" value="ECO:0007669"/>
    <property type="project" value="UniProtKB-KW"/>
</dbReference>
<dbReference type="Pfam" id="PF12781">
    <property type="entry name" value="AAA_9"/>
    <property type="match status" value="1"/>
</dbReference>
<dbReference type="Gene3D" id="3.40.50.300">
    <property type="entry name" value="P-loop containing nucleotide triphosphate hydrolases"/>
    <property type="match status" value="1"/>
</dbReference>
<name>A0AAV2RPH0_MEGNR</name>
<evidence type="ECO:0000259" key="14">
    <source>
        <dbReference type="Pfam" id="PF12777"/>
    </source>
</evidence>
<dbReference type="Pfam" id="PF12777">
    <property type="entry name" value="MT"/>
    <property type="match status" value="1"/>
</dbReference>
<evidence type="ECO:0000256" key="1">
    <source>
        <dbReference type="ARBA" id="ARBA00004430"/>
    </source>
</evidence>
<evidence type="ECO:0000256" key="11">
    <source>
        <dbReference type="ARBA" id="ARBA00023212"/>
    </source>
</evidence>
<dbReference type="Proteomes" id="UP001497623">
    <property type="component" value="Unassembled WGS sequence"/>
</dbReference>
<evidence type="ECO:0000256" key="2">
    <source>
        <dbReference type="ARBA" id="ARBA00008887"/>
    </source>
</evidence>
<dbReference type="GO" id="GO:0005524">
    <property type="term" value="F:ATP binding"/>
    <property type="evidence" value="ECO:0007669"/>
    <property type="project" value="UniProtKB-KW"/>
</dbReference>
<keyword evidence="11" id="KW-0206">Cytoskeleton</keyword>
<evidence type="ECO:0000256" key="5">
    <source>
        <dbReference type="ARBA" id="ARBA00022741"/>
    </source>
</evidence>
<feature type="domain" description="Dynein heavy chain coiled coil stalk" evidence="14">
    <location>
        <begin position="8"/>
        <end position="96"/>
    </location>
</feature>
<evidence type="ECO:0000256" key="4">
    <source>
        <dbReference type="ARBA" id="ARBA00022701"/>
    </source>
</evidence>
<dbReference type="InterPro" id="IPR024743">
    <property type="entry name" value="Dynein_HC_stalk"/>
</dbReference>
<evidence type="ECO:0000256" key="6">
    <source>
        <dbReference type="ARBA" id="ARBA00022840"/>
    </source>
</evidence>
<dbReference type="GO" id="GO:0030286">
    <property type="term" value="C:dynein complex"/>
    <property type="evidence" value="ECO:0007669"/>
    <property type="project" value="UniProtKB-KW"/>
</dbReference>
<dbReference type="GO" id="GO:0051959">
    <property type="term" value="F:dynein light intermediate chain binding"/>
    <property type="evidence" value="ECO:0007669"/>
    <property type="project" value="InterPro"/>
</dbReference>
<dbReference type="InterPro" id="IPR026983">
    <property type="entry name" value="DHC"/>
</dbReference>
<evidence type="ECO:0000256" key="8">
    <source>
        <dbReference type="ARBA" id="ARBA00023054"/>
    </source>
</evidence>
<dbReference type="GO" id="GO:0007018">
    <property type="term" value="P:microtubule-based movement"/>
    <property type="evidence" value="ECO:0007669"/>
    <property type="project" value="InterPro"/>
</dbReference>
<dbReference type="InterPro" id="IPR027417">
    <property type="entry name" value="P-loop_NTPase"/>
</dbReference>
<keyword evidence="6" id="KW-0067">ATP-binding</keyword>
<feature type="non-terminal residue" evidence="16">
    <location>
        <position position="481"/>
    </location>
</feature>
<proteinExistence type="inferred from homology"/>
<keyword evidence="17" id="KW-1185">Reference proteome</keyword>
<feature type="coiled-coil region" evidence="13">
    <location>
        <begin position="1"/>
        <end position="42"/>
    </location>
</feature>
<evidence type="ECO:0000256" key="12">
    <source>
        <dbReference type="ARBA" id="ARBA00023273"/>
    </source>
</evidence>
<dbReference type="FunFam" id="3.40.50.300:FF:001145">
    <property type="entry name" value="Putative dynein heavy chain"/>
    <property type="match status" value="1"/>
</dbReference>
<dbReference type="FunFam" id="1.10.8.1220:FF:000001">
    <property type="entry name" value="Dynein axonemal heavy chain 5"/>
    <property type="match status" value="1"/>
</dbReference>
<evidence type="ECO:0000313" key="16">
    <source>
        <dbReference type="EMBL" id="CAL4136329.1"/>
    </source>
</evidence>
<dbReference type="GO" id="GO:0045505">
    <property type="term" value="F:dynein intermediate chain binding"/>
    <property type="evidence" value="ECO:0007669"/>
    <property type="project" value="InterPro"/>
</dbReference>
<protein>
    <submittedName>
        <fullName evidence="16">Uncharacterized protein</fullName>
    </submittedName>
</protein>
<comment type="caution">
    <text evidence="16">The sequence shown here is derived from an EMBL/GenBank/DDBJ whole genome shotgun (WGS) entry which is preliminary data.</text>
</comment>
<keyword evidence="7" id="KW-0243">Dynein</keyword>
<keyword evidence="3" id="KW-0963">Cytoplasm</keyword>
<comment type="similarity">
    <text evidence="2">Belongs to the dynein heavy chain family.</text>
</comment>
<accession>A0AAV2RPH0</accession>
<evidence type="ECO:0000256" key="13">
    <source>
        <dbReference type="SAM" id="Coils"/>
    </source>
</evidence>
<dbReference type="EMBL" id="CAXKWB010029752">
    <property type="protein sequence ID" value="CAL4136329.1"/>
    <property type="molecule type" value="Genomic_DNA"/>
</dbReference>
<evidence type="ECO:0000256" key="3">
    <source>
        <dbReference type="ARBA" id="ARBA00022490"/>
    </source>
</evidence>
<sequence length="481" mass="54908">MKGVTDKLQALNDEFTKKQKEKKDLEDSIVRCEQKRDRSERLIGGLGGERDRWSDAAHQLTESLENVVGDVLIASAIVAYLGAFTLEYRKETVDKWHKFCMQKSISCSPKFDLYNVLGDDVQTQTWQLAGLPVDTFSVDNAIIVAHSRRWPLMIDPQGQANKWIKNMEKDNDLRVVKQTDPSFTHVMEEAITNGHPVLIENVGEQLDPVLEPVLGQETYKQQGIEHIRLGDAVIEYNTNFRLYVTTRIRNPHFLPSVTVKVVLLNFLITQIGLENQLLGLVVAHERPQLEERKNRLLVESAHNRRALQKTQEKILEVLSTAGQNLLEDEKAINIMSSSRVLSEEISAKEKVVQETEQEIDSARSAYKPVSMHASVLFFCVTDMAVIEPMYQYSLTWFIGLYQQSIRTSDHGDDVYSRIRLLNVHLTRAIFLSVCRSLFEKDKLLFTFMLCVRLQQAKGHMTKFLWEICGLSSNPSPPPPTP</sequence>
<keyword evidence="4" id="KW-0493">Microtubule</keyword>
<feature type="domain" description="Dynein heavy chain ATP-binding dynein motor region" evidence="15">
    <location>
        <begin position="125"/>
        <end position="345"/>
    </location>
</feature>
<keyword evidence="10" id="KW-0505">Motor protein</keyword>
<dbReference type="AlphaFoldDB" id="A0AAV2RPH0"/>
<comment type="subcellular location">
    <subcellularLocation>
        <location evidence="1">Cytoplasm</location>
        <location evidence="1">Cytoskeleton</location>
        <location evidence="1">Cilium axoneme</location>
    </subcellularLocation>
</comment>
<dbReference type="InterPro" id="IPR035706">
    <property type="entry name" value="AAA_9"/>
</dbReference>
<gene>
    <name evidence="16" type="ORF">MNOR_LOCUS27786</name>
</gene>
<evidence type="ECO:0000256" key="7">
    <source>
        <dbReference type="ARBA" id="ARBA00023017"/>
    </source>
</evidence>
<dbReference type="Gene3D" id="1.10.8.1220">
    <property type="match status" value="1"/>
</dbReference>
<organism evidence="16 17">
    <name type="scientific">Meganyctiphanes norvegica</name>
    <name type="common">Northern krill</name>
    <name type="synonym">Thysanopoda norvegica</name>
    <dbReference type="NCBI Taxonomy" id="48144"/>
    <lineage>
        <taxon>Eukaryota</taxon>
        <taxon>Metazoa</taxon>
        <taxon>Ecdysozoa</taxon>
        <taxon>Arthropoda</taxon>
        <taxon>Crustacea</taxon>
        <taxon>Multicrustacea</taxon>
        <taxon>Malacostraca</taxon>
        <taxon>Eumalacostraca</taxon>
        <taxon>Eucarida</taxon>
        <taxon>Euphausiacea</taxon>
        <taxon>Euphausiidae</taxon>
        <taxon>Meganyctiphanes</taxon>
    </lineage>
</organism>
<dbReference type="Gene3D" id="1.20.920.20">
    <property type="match status" value="1"/>
</dbReference>
<keyword evidence="5" id="KW-0547">Nucleotide-binding</keyword>
<keyword evidence="8 13" id="KW-0175">Coiled coil</keyword>
<evidence type="ECO:0000256" key="10">
    <source>
        <dbReference type="ARBA" id="ARBA00023175"/>
    </source>
</evidence>
<evidence type="ECO:0000259" key="15">
    <source>
        <dbReference type="Pfam" id="PF12781"/>
    </source>
</evidence>